<proteinExistence type="predicted"/>
<dbReference type="EMBL" id="MOOE01000009">
    <property type="protein sequence ID" value="KAK1524439.1"/>
    <property type="molecule type" value="Genomic_DNA"/>
</dbReference>
<evidence type="ECO:0000256" key="1">
    <source>
        <dbReference type="SAM" id="MobiDB-lite"/>
    </source>
</evidence>
<dbReference type="GeneID" id="85341231"/>
<accession>A0AAI9YUX6</accession>
<evidence type="ECO:0000313" key="3">
    <source>
        <dbReference type="Proteomes" id="UP001240678"/>
    </source>
</evidence>
<reference evidence="2 3" key="1">
    <citation type="submission" date="2016-10" db="EMBL/GenBank/DDBJ databases">
        <title>The genome sequence of Colletotrichum fioriniae PJ7.</title>
        <authorList>
            <person name="Baroncelli R."/>
        </authorList>
    </citation>
    <scope>NUCLEOTIDE SEQUENCE [LARGE SCALE GENOMIC DNA]</scope>
    <source>
        <strain evidence="2 3">IMI 309622</strain>
    </source>
</reference>
<evidence type="ECO:0000313" key="2">
    <source>
        <dbReference type="EMBL" id="KAK1524439.1"/>
    </source>
</evidence>
<name>A0AAI9YUX6_9PEZI</name>
<organism evidence="2 3">
    <name type="scientific">Colletotrichum costaricense</name>
    <dbReference type="NCBI Taxonomy" id="1209916"/>
    <lineage>
        <taxon>Eukaryota</taxon>
        <taxon>Fungi</taxon>
        <taxon>Dikarya</taxon>
        <taxon>Ascomycota</taxon>
        <taxon>Pezizomycotina</taxon>
        <taxon>Sordariomycetes</taxon>
        <taxon>Hypocreomycetidae</taxon>
        <taxon>Glomerellales</taxon>
        <taxon>Glomerellaceae</taxon>
        <taxon>Colletotrichum</taxon>
        <taxon>Colletotrichum acutatum species complex</taxon>
    </lineage>
</organism>
<dbReference type="Proteomes" id="UP001240678">
    <property type="component" value="Unassembled WGS sequence"/>
</dbReference>
<feature type="region of interest" description="Disordered" evidence="1">
    <location>
        <begin position="68"/>
        <end position="90"/>
    </location>
</feature>
<keyword evidence="3" id="KW-1185">Reference proteome</keyword>
<feature type="compositionally biased region" description="Basic and acidic residues" evidence="1">
    <location>
        <begin position="78"/>
        <end position="87"/>
    </location>
</feature>
<protein>
    <submittedName>
        <fullName evidence="2">Uncharacterized protein</fullName>
    </submittedName>
</protein>
<dbReference type="AlphaFoldDB" id="A0AAI9YUX6"/>
<sequence>MPRGKTPRRLEKAYYSSDRCKLLPSLTPPRSALPRATSYNGSRNQGTQRLVCDLGGIMVAQDGSSCTIRRPSGLRNTMPREQDDPHSRTPTTSWMTAVLHPGTPVCLGLPDNLTAAGPPIAPPPCCIVRTYLYAALLVASARLFPGAKPSTHFPTSPSLPDSHSWR</sequence>
<feature type="region of interest" description="Disordered" evidence="1">
    <location>
        <begin position="25"/>
        <end position="44"/>
    </location>
</feature>
<dbReference type="RefSeq" id="XP_060312384.1">
    <property type="nucleotide sequence ID" value="XM_060457684.1"/>
</dbReference>
<gene>
    <name evidence="2" type="ORF">CCOS01_09526</name>
</gene>
<comment type="caution">
    <text evidence="2">The sequence shown here is derived from an EMBL/GenBank/DDBJ whole genome shotgun (WGS) entry which is preliminary data.</text>
</comment>